<accession>A0ABV8FA00</accession>
<evidence type="ECO:0000256" key="1">
    <source>
        <dbReference type="ARBA" id="ARBA00008425"/>
    </source>
</evidence>
<evidence type="ECO:0000313" key="5">
    <source>
        <dbReference type="EMBL" id="MFC3985104.1"/>
    </source>
</evidence>
<dbReference type="RefSeq" id="WP_352015724.1">
    <property type="nucleotide sequence ID" value="NZ_JBHSBC010000041.1"/>
</dbReference>
<evidence type="ECO:0000313" key="6">
    <source>
        <dbReference type="Proteomes" id="UP001595698"/>
    </source>
</evidence>
<sequence length="325" mass="36003">MENFLLTAQERAQVDRLVDDVLADWTSWDPLRFAEQAGSVAHGLPLRLRRFLADVRAAEADVALVSGLPVDPALAPTPAGWDMAAKNGAGRREELVLLLVGAVLGEPFGWANQQDGRLVHDVVPTPGMERSLTSASSTEPLTLHTEDVFHPFRCDYVSLFCLRNPDEVGTTITRFDALDFPGELREALSEESFRFYPDDSHTGEILNVVDGGGLAGRRSTVGPVVFGPAERSYLRFDRDFMTADQEAGRAAEAITVMHGLLCEAVERIVLRPGEAIFVDNYRIVHGREPFSARYDGNDRWLKRLNLIRDVRRIYAGSGARSRIIT</sequence>
<keyword evidence="4" id="KW-0408">Iron</keyword>
<keyword evidence="6" id="KW-1185">Reference proteome</keyword>
<evidence type="ECO:0000256" key="3">
    <source>
        <dbReference type="ARBA" id="ARBA00023002"/>
    </source>
</evidence>
<dbReference type="Gene3D" id="3.60.130.10">
    <property type="entry name" value="Clavaminate synthase-like"/>
    <property type="match status" value="1"/>
</dbReference>
<organism evidence="5 6">
    <name type="scientific">Streptosporangium jomthongense</name>
    <dbReference type="NCBI Taxonomy" id="1193683"/>
    <lineage>
        <taxon>Bacteria</taxon>
        <taxon>Bacillati</taxon>
        <taxon>Actinomycetota</taxon>
        <taxon>Actinomycetes</taxon>
        <taxon>Streptosporangiales</taxon>
        <taxon>Streptosporangiaceae</taxon>
        <taxon>Streptosporangium</taxon>
    </lineage>
</organism>
<evidence type="ECO:0008006" key="7">
    <source>
        <dbReference type="Google" id="ProtNLM"/>
    </source>
</evidence>
<dbReference type="EMBL" id="JBHSBC010000041">
    <property type="protein sequence ID" value="MFC3985104.1"/>
    <property type="molecule type" value="Genomic_DNA"/>
</dbReference>
<name>A0ABV8FA00_9ACTN</name>
<proteinExistence type="inferred from homology"/>
<dbReference type="Proteomes" id="UP001595698">
    <property type="component" value="Unassembled WGS sequence"/>
</dbReference>
<comment type="similarity">
    <text evidence="1">Belongs to the clavaminate synthase family.</text>
</comment>
<evidence type="ECO:0000256" key="4">
    <source>
        <dbReference type="ARBA" id="ARBA00023004"/>
    </source>
</evidence>
<keyword evidence="2" id="KW-0479">Metal-binding</keyword>
<dbReference type="InterPro" id="IPR042098">
    <property type="entry name" value="TauD-like_sf"/>
</dbReference>
<dbReference type="PIRSF" id="PIRSF019543">
    <property type="entry name" value="Clavaminate_syn"/>
    <property type="match status" value="1"/>
</dbReference>
<dbReference type="InterPro" id="IPR014503">
    <property type="entry name" value="Clavaminate_syn-like"/>
</dbReference>
<dbReference type="SUPFAM" id="SSF51197">
    <property type="entry name" value="Clavaminate synthase-like"/>
    <property type="match status" value="1"/>
</dbReference>
<reference evidence="6" key="1">
    <citation type="journal article" date="2019" name="Int. J. Syst. Evol. Microbiol.">
        <title>The Global Catalogue of Microorganisms (GCM) 10K type strain sequencing project: providing services to taxonomists for standard genome sequencing and annotation.</title>
        <authorList>
            <consortium name="The Broad Institute Genomics Platform"/>
            <consortium name="The Broad Institute Genome Sequencing Center for Infectious Disease"/>
            <person name="Wu L."/>
            <person name="Ma J."/>
        </authorList>
    </citation>
    <scope>NUCLEOTIDE SEQUENCE [LARGE SCALE GENOMIC DNA]</scope>
    <source>
        <strain evidence="6">TBRC 7912</strain>
    </source>
</reference>
<keyword evidence="3" id="KW-0560">Oxidoreductase</keyword>
<protein>
    <recommendedName>
        <fullName evidence="7">Oxygenase</fullName>
    </recommendedName>
</protein>
<comment type="caution">
    <text evidence="5">The sequence shown here is derived from an EMBL/GenBank/DDBJ whole genome shotgun (WGS) entry which is preliminary data.</text>
</comment>
<evidence type="ECO:0000256" key="2">
    <source>
        <dbReference type="ARBA" id="ARBA00022723"/>
    </source>
</evidence>
<gene>
    <name evidence="5" type="ORF">ACFOYY_33600</name>
</gene>